<evidence type="ECO:0000256" key="1">
    <source>
        <dbReference type="ARBA" id="ARBA00022448"/>
    </source>
</evidence>
<evidence type="ECO:0000256" key="6">
    <source>
        <dbReference type="SAM" id="SignalP"/>
    </source>
</evidence>
<organism evidence="8 9">
    <name type="scientific">Candidatus Electrothrix aarhusensis</name>
    <dbReference type="NCBI Taxonomy" id="1859131"/>
    <lineage>
        <taxon>Bacteria</taxon>
        <taxon>Pseudomonadati</taxon>
        <taxon>Thermodesulfobacteriota</taxon>
        <taxon>Desulfobulbia</taxon>
        <taxon>Desulfobulbales</taxon>
        <taxon>Desulfobulbaceae</taxon>
        <taxon>Candidatus Electrothrix</taxon>
    </lineage>
</organism>
<dbReference type="PANTHER" id="PTHR30604">
    <property type="entry name" value="PROTEIN TRANSPORT PROTEIN HOFQ"/>
    <property type="match status" value="1"/>
</dbReference>
<evidence type="ECO:0000313" key="9">
    <source>
        <dbReference type="Proteomes" id="UP000287853"/>
    </source>
</evidence>
<feature type="repeat" description="TPR" evidence="4">
    <location>
        <begin position="353"/>
        <end position="386"/>
    </location>
</feature>
<feature type="region of interest" description="Disordered" evidence="5">
    <location>
        <begin position="155"/>
        <end position="192"/>
    </location>
</feature>
<keyword evidence="4" id="KW-0802">TPR repeat</keyword>
<dbReference type="InterPro" id="IPR019734">
    <property type="entry name" value="TPR_rpt"/>
</dbReference>
<evidence type="ECO:0000256" key="3">
    <source>
        <dbReference type="ARBA" id="ARBA00023237"/>
    </source>
</evidence>
<feature type="compositionally biased region" description="Polar residues" evidence="5">
    <location>
        <begin position="172"/>
        <end position="182"/>
    </location>
</feature>
<feature type="compositionally biased region" description="Low complexity" evidence="5">
    <location>
        <begin position="208"/>
        <end position="217"/>
    </location>
</feature>
<feature type="domain" description="Secretin/TonB short N-terminal" evidence="7">
    <location>
        <begin position="262"/>
        <end position="310"/>
    </location>
</feature>
<dbReference type="SMART" id="SM00965">
    <property type="entry name" value="STN"/>
    <property type="match status" value="1"/>
</dbReference>
<feature type="region of interest" description="Disordered" evidence="5">
    <location>
        <begin position="208"/>
        <end position="233"/>
    </location>
</feature>
<keyword evidence="2" id="KW-0472">Membrane</keyword>
<accession>A0A3S3SMK2</accession>
<feature type="chain" id="PRO_5018643105" evidence="6">
    <location>
        <begin position="39"/>
        <end position="538"/>
    </location>
</feature>
<dbReference type="InterPro" id="IPR011662">
    <property type="entry name" value="Secretin/TonB_short_N"/>
</dbReference>
<proteinExistence type="predicted"/>
<dbReference type="InterPro" id="IPR011990">
    <property type="entry name" value="TPR-like_helical_dom_sf"/>
</dbReference>
<dbReference type="Gene3D" id="1.25.40.10">
    <property type="entry name" value="Tetratricopeptide repeat domain"/>
    <property type="match status" value="1"/>
</dbReference>
<dbReference type="PROSITE" id="PS50005">
    <property type="entry name" value="TPR"/>
    <property type="match status" value="1"/>
</dbReference>
<keyword evidence="9" id="KW-1185">Reference proteome</keyword>
<keyword evidence="3" id="KW-0998">Cell outer membrane</keyword>
<name>A0A3S3SMK2_9BACT</name>
<dbReference type="GO" id="GO:0019867">
    <property type="term" value="C:outer membrane"/>
    <property type="evidence" value="ECO:0007669"/>
    <property type="project" value="InterPro"/>
</dbReference>
<feature type="signal peptide" evidence="6">
    <location>
        <begin position="1"/>
        <end position="38"/>
    </location>
</feature>
<comment type="caution">
    <text evidence="8">The sequence shown here is derived from an EMBL/GenBank/DDBJ whole genome shotgun (WGS) entry which is preliminary data.</text>
</comment>
<evidence type="ECO:0000256" key="5">
    <source>
        <dbReference type="SAM" id="MobiDB-lite"/>
    </source>
</evidence>
<evidence type="ECO:0000259" key="7">
    <source>
        <dbReference type="SMART" id="SM00965"/>
    </source>
</evidence>
<dbReference type="Proteomes" id="UP000287853">
    <property type="component" value="Unassembled WGS sequence"/>
</dbReference>
<feature type="compositionally biased region" description="Basic and acidic residues" evidence="5">
    <location>
        <begin position="183"/>
        <end position="192"/>
    </location>
</feature>
<dbReference type="Gene3D" id="3.30.1370.130">
    <property type="match status" value="1"/>
</dbReference>
<dbReference type="AlphaFoldDB" id="A0A3S3SMK2"/>
<protein>
    <submittedName>
        <fullName evidence="8">AMIN domain-containing protein</fullName>
    </submittedName>
</protein>
<evidence type="ECO:0000256" key="4">
    <source>
        <dbReference type="PROSITE-ProRule" id="PRU00339"/>
    </source>
</evidence>
<keyword evidence="1" id="KW-0813">Transport</keyword>
<dbReference type="SUPFAM" id="SSF48452">
    <property type="entry name" value="TPR-like"/>
    <property type="match status" value="1"/>
</dbReference>
<keyword evidence="6" id="KW-0732">Signal</keyword>
<dbReference type="InterPro" id="IPR051808">
    <property type="entry name" value="Type_IV_pilus_biogenesis"/>
</dbReference>
<gene>
    <name evidence="8" type="ORF">H206_00105</name>
</gene>
<sequence length="538" mass="59106">MPHFFLIDMQQGRKIRSYCIFYCTVLLILLMVSLPALATDEGGASEKVLINGLSATASGKNLDISIHCSGKADYIPIQITNPPKIHIDFSDAAIATGVELALSPESYGIEVASELIASSQLVRIEFSLEKKYIYNIKWNENDLVLTLENFFAKEQVGPEKKSGPPSSLGDGEQSTGVSSLLSESKKEGVDQETIDKHLPNIDVLSSVASGSSAGTTETTEDKSGGKASTGGVGGGDSDTISVDFYKIDIHNVFRMLREITGKNIVIAEGISGTLTLALTDVPWRLALDIILNLKDLEKVEEGNTLVIYQKGKEFIWPEREGDTLSIEVNDEIISQESIVITQEKDTPPEQLEAKKLIANGRAAEKKGDIETAVRFYERALGKWPKNTKLANKISTTYLAQLHQNAKAVFFAKKALKSDKKNTAAALNAAIGYANMEEYRQAQQYFDQSVNTGKPSREALISYAAFSERQRQYDAALRLLKKLEDLYGQDLNTMVAQARIYDSLGDYGAARKEYKAILHAGFRVPPDLKKFILNKTGNN</sequence>
<dbReference type="EMBL" id="MTKO01000070">
    <property type="protein sequence ID" value="RWX46035.1"/>
    <property type="molecule type" value="Genomic_DNA"/>
</dbReference>
<evidence type="ECO:0000313" key="8">
    <source>
        <dbReference type="EMBL" id="RWX46035.1"/>
    </source>
</evidence>
<dbReference type="PANTHER" id="PTHR30604:SF1">
    <property type="entry name" value="DNA UTILIZATION PROTEIN HOFQ"/>
    <property type="match status" value="1"/>
</dbReference>
<reference evidence="8 9" key="1">
    <citation type="submission" date="2017-01" db="EMBL/GenBank/DDBJ databases">
        <title>The cable genome- insights into the physiology and evolution of filamentous bacteria capable of sulfide oxidation via long distance electron transfer.</title>
        <authorList>
            <person name="Schreiber L."/>
            <person name="Bjerg J.T."/>
            <person name="Boggild A."/>
            <person name="Van De Vossenberg J."/>
            <person name="Meysman F."/>
            <person name="Nielsen L.P."/>
            <person name="Schramm A."/>
            <person name="Kjeldsen K.U."/>
        </authorList>
    </citation>
    <scope>NUCLEOTIDE SEQUENCE [LARGE SCALE GENOMIC DNA]</scope>
    <source>
        <strain evidence="8">MCF</strain>
    </source>
</reference>
<evidence type="ECO:0000256" key="2">
    <source>
        <dbReference type="ARBA" id="ARBA00023136"/>
    </source>
</evidence>